<protein>
    <recommendedName>
        <fullName evidence="2">Zn-ribbon-containing, possibly RNA-binding protein and truncated derivatives</fullName>
    </recommendedName>
</protein>
<name>A0A1W1DQM6_9ZZZZ</name>
<evidence type="ECO:0008006" key="2">
    <source>
        <dbReference type="Google" id="ProtNLM"/>
    </source>
</evidence>
<dbReference type="EMBL" id="FPHX01000037">
    <property type="protein sequence ID" value="SFV83996.1"/>
    <property type="molecule type" value="Genomic_DNA"/>
</dbReference>
<proteinExistence type="predicted"/>
<reference evidence="1" key="1">
    <citation type="submission" date="2016-10" db="EMBL/GenBank/DDBJ databases">
        <authorList>
            <person name="de Groot N.N."/>
        </authorList>
    </citation>
    <scope>NUCLEOTIDE SEQUENCE</scope>
</reference>
<sequence length="103" mass="11516">MSSEKNNTTNLSNFTPKGKLGVLFVQARMFNRLNDQLSTLLPEAFKTLSLCALKDNTATFVTHNQAVAFRAQKQQGVLLDILKNLDTLSSVQKIIIKVDLTEY</sequence>
<gene>
    <name evidence="1" type="ORF">MNB_SUP05-9-881</name>
</gene>
<accession>A0A1W1DQM6</accession>
<evidence type="ECO:0000313" key="1">
    <source>
        <dbReference type="EMBL" id="SFV83996.1"/>
    </source>
</evidence>
<dbReference type="AlphaFoldDB" id="A0A1W1DQM6"/>
<organism evidence="1">
    <name type="scientific">hydrothermal vent metagenome</name>
    <dbReference type="NCBI Taxonomy" id="652676"/>
    <lineage>
        <taxon>unclassified sequences</taxon>
        <taxon>metagenomes</taxon>
        <taxon>ecological metagenomes</taxon>
    </lineage>
</organism>